<dbReference type="RefSeq" id="WP_101460266.1">
    <property type="nucleotide sequence ID" value="NZ_CP025408.1"/>
</dbReference>
<dbReference type="AlphaFoldDB" id="A0A2K9EJN9"/>
<dbReference type="OrthoDB" id="9838329at2"/>
<keyword evidence="2" id="KW-1185">Reference proteome</keyword>
<gene>
    <name evidence="1" type="ORF">CUV01_09545</name>
</gene>
<proteinExistence type="predicted"/>
<dbReference type="Proteomes" id="UP000233742">
    <property type="component" value="Chromosome"/>
</dbReference>
<evidence type="ECO:0000313" key="1">
    <source>
        <dbReference type="EMBL" id="AUH33597.1"/>
    </source>
</evidence>
<protein>
    <submittedName>
        <fullName evidence="1">Uncharacterized protein</fullName>
    </submittedName>
</protein>
<accession>A0A2K9EJN9</accession>
<organism evidence="1 2">
    <name type="scientific">Paracoccus tegillarcae</name>
    <dbReference type="NCBI Taxonomy" id="1529068"/>
    <lineage>
        <taxon>Bacteria</taxon>
        <taxon>Pseudomonadati</taxon>
        <taxon>Pseudomonadota</taxon>
        <taxon>Alphaproteobacteria</taxon>
        <taxon>Rhodobacterales</taxon>
        <taxon>Paracoccaceae</taxon>
        <taxon>Paracoccus</taxon>
    </lineage>
</organism>
<sequence length="269" mass="30152">MRDLGTPVDLKGSRKRDSLLVITTARDYTADELIRDNIIRELPEAFLRLLSAATGLERAFSIEASAKNQISIRLSADLMTGQWQFASLLNLIDSSTFVGRMDDDPFITTIEIQSHLVAGASLAGLYEDLEKTNAIARDVMTELLAPDFDLSAGLGRVWPQVPSDYFFDVDMAPLKPLDTKNREFAEAMLLDFDRSLAGSAFEPEVSPEAWFEDSLVPYGVEIHADQNLIKYRVDFPPSDISTGLLLVRQALEARFIQIKSWSFDIREGW</sequence>
<dbReference type="KEGG" id="paro:CUV01_09545"/>
<dbReference type="EMBL" id="CP025408">
    <property type="protein sequence ID" value="AUH33597.1"/>
    <property type="molecule type" value="Genomic_DNA"/>
</dbReference>
<evidence type="ECO:0000313" key="2">
    <source>
        <dbReference type="Proteomes" id="UP000233742"/>
    </source>
</evidence>
<reference evidence="1 2" key="1">
    <citation type="submission" date="2017-12" db="EMBL/GenBank/DDBJ databases">
        <authorList>
            <person name="Hurst M.R.H."/>
        </authorList>
    </citation>
    <scope>NUCLEOTIDE SEQUENCE [LARGE SCALE GENOMIC DNA]</scope>
    <source>
        <strain evidence="1 2">BM15</strain>
    </source>
</reference>
<name>A0A2K9EJN9_9RHOB</name>